<dbReference type="GO" id="GO:1902201">
    <property type="term" value="P:negative regulation of bacterial-type flagellum-dependent cell motility"/>
    <property type="evidence" value="ECO:0007669"/>
    <property type="project" value="TreeGrafter"/>
</dbReference>
<dbReference type="InterPro" id="IPR000160">
    <property type="entry name" value="GGDEF_dom"/>
</dbReference>
<evidence type="ECO:0000313" key="2">
    <source>
        <dbReference type="EMBL" id="GIJ01254.1"/>
    </source>
</evidence>
<dbReference type="EMBL" id="BOOY01000003">
    <property type="protein sequence ID" value="GIJ01254.1"/>
    <property type="molecule type" value="Genomic_DNA"/>
</dbReference>
<dbReference type="InterPro" id="IPR029787">
    <property type="entry name" value="Nucleotide_cyclase"/>
</dbReference>
<gene>
    <name evidence="2" type="ORF">Sya03_06060</name>
</gene>
<protein>
    <recommendedName>
        <fullName evidence="1">GGDEF domain-containing protein</fullName>
    </recommendedName>
</protein>
<organism evidence="2 3">
    <name type="scientific">Spirilliplanes yamanashiensis</name>
    <dbReference type="NCBI Taxonomy" id="42233"/>
    <lineage>
        <taxon>Bacteria</taxon>
        <taxon>Bacillati</taxon>
        <taxon>Actinomycetota</taxon>
        <taxon>Actinomycetes</taxon>
        <taxon>Micromonosporales</taxon>
        <taxon>Micromonosporaceae</taxon>
        <taxon>Spirilliplanes</taxon>
    </lineage>
</organism>
<dbReference type="InterPro" id="IPR050469">
    <property type="entry name" value="Diguanylate_Cyclase"/>
</dbReference>
<dbReference type="GO" id="GO:0052621">
    <property type="term" value="F:diguanylate cyclase activity"/>
    <property type="evidence" value="ECO:0007669"/>
    <property type="project" value="TreeGrafter"/>
</dbReference>
<dbReference type="PANTHER" id="PTHR45138:SF9">
    <property type="entry name" value="DIGUANYLATE CYCLASE DGCM-RELATED"/>
    <property type="match status" value="1"/>
</dbReference>
<dbReference type="NCBIfam" id="TIGR00254">
    <property type="entry name" value="GGDEF"/>
    <property type="match status" value="1"/>
</dbReference>
<dbReference type="InterPro" id="IPR043128">
    <property type="entry name" value="Rev_trsase/Diguanyl_cyclase"/>
</dbReference>
<dbReference type="SMART" id="SM00267">
    <property type="entry name" value="GGDEF"/>
    <property type="match status" value="1"/>
</dbReference>
<dbReference type="Proteomes" id="UP000652013">
    <property type="component" value="Unassembled WGS sequence"/>
</dbReference>
<dbReference type="GO" id="GO:0005886">
    <property type="term" value="C:plasma membrane"/>
    <property type="evidence" value="ECO:0007669"/>
    <property type="project" value="TreeGrafter"/>
</dbReference>
<sequence>MQRLGALLNLGRGAECAAAADAAWAAVHDLPDPYLRGHLHAYAAVVAHRAGTPDRGAAHLVHAERALGGVDAPGDETAWAWHDLAVAASCLGFHGFALTALEHARQVGPPAGVPAEALAAPGVRLRGAVALDHLGDTDGCLRALRDLTAEPDRFAGAGTGHLVRPGGRAAYRYAAARRAALGDGPAPASGEPAGTGDSMRARDLHQLTAVCLAVAAARPADALTRLAAVTPSPETLGAAEPARLRAVAHAAAGAHAEAHAADRLCFQLAAARFDRLREGYLEGVATRLDLDGQRRGGSEALTDPLTGLPNRRFLERWVGSMLARGERAAIGVCDIAGFAAVNERHGRHVGDLVLQRFAAVLNRVMRRGDVVARYGGDEFVVVLPGAGPAQAAEVSRRISTAVAGQDWAALAPGTPVAVTVGWADGTATGRGLTSALAAASARRAAA</sequence>
<dbReference type="GO" id="GO:0043709">
    <property type="term" value="P:cell adhesion involved in single-species biofilm formation"/>
    <property type="evidence" value="ECO:0007669"/>
    <property type="project" value="TreeGrafter"/>
</dbReference>
<name>A0A8J3Y4H7_9ACTN</name>
<dbReference type="PANTHER" id="PTHR45138">
    <property type="entry name" value="REGULATORY COMPONENTS OF SENSORY TRANSDUCTION SYSTEM"/>
    <property type="match status" value="1"/>
</dbReference>
<dbReference type="CDD" id="cd01949">
    <property type="entry name" value="GGDEF"/>
    <property type="match status" value="1"/>
</dbReference>
<accession>A0A8J3Y4H7</accession>
<dbReference type="PROSITE" id="PS50887">
    <property type="entry name" value="GGDEF"/>
    <property type="match status" value="1"/>
</dbReference>
<reference evidence="2" key="1">
    <citation type="submission" date="2021-01" db="EMBL/GenBank/DDBJ databases">
        <title>Whole genome shotgun sequence of Spirilliplanes yamanashiensis NBRC 15828.</title>
        <authorList>
            <person name="Komaki H."/>
            <person name="Tamura T."/>
        </authorList>
    </citation>
    <scope>NUCLEOTIDE SEQUENCE</scope>
    <source>
        <strain evidence="2">NBRC 15828</strain>
    </source>
</reference>
<dbReference type="Pfam" id="PF00990">
    <property type="entry name" value="GGDEF"/>
    <property type="match status" value="1"/>
</dbReference>
<keyword evidence="3" id="KW-1185">Reference proteome</keyword>
<dbReference type="SUPFAM" id="SSF55073">
    <property type="entry name" value="Nucleotide cyclase"/>
    <property type="match status" value="1"/>
</dbReference>
<evidence type="ECO:0000313" key="3">
    <source>
        <dbReference type="Proteomes" id="UP000652013"/>
    </source>
</evidence>
<feature type="domain" description="GGDEF" evidence="1">
    <location>
        <begin position="326"/>
        <end position="446"/>
    </location>
</feature>
<dbReference type="AlphaFoldDB" id="A0A8J3Y4H7"/>
<comment type="caution">
    <text evidence="2">The sequence shown here is derived from an EMBL/GenBank/DDBJ whole genome shotgun (WGS) entry which is preliminary data.</text>
</comment>
<proteinExistence type="predicted"/>
<evidence type="ECO:0000259" key="1">
    <source>
        <dbReference type="PROSITE" id="PS50887"/>
    </source>
</evidence>
<dbReference type="Gene3D" id="3.30.70.270">
    <property type="match status" value="1"/>
</dbReference>